<evidence type="ECO:0000313" key="2">
    <source>
        <dbReference type="Proteomes" id="UP000462760"/>
    </source>
</evidence>
<organism evidence="1 2">
    <name type="scientific">Anaerosalibacter bizertensis</name>
    <dbReference type="NCBI Taxonomy" id="932217"/>
    <lineage>
        <taxon>Bacteria</taxon>
        <taxon>Bacillati</taxon>
        <taxon>Bacillota</taxon>
        <taxon>Tissierellia</taxon>
        <taxon>Tissierellales</taxon>
        <taxon>Sporanaerobacteraceae</taxon>
        <taxon>Anaerosalibacter</taxon>
    </lineage>
</organism>
<protein>
    <submittedName>
        <fullName evidence="1">Uncharacterized protein</fullName>
    </submittedName>
</protein>
<dbReference type="Proteomes" id="UP000462760">
    <property type="component" value="Unassembled WGS sequence"/>
</dbReference>
<proteinExistence type="predicted"/>
<evidence type="ECO:0000313" key="1">
    <source>
        <dbReference type="EMBL" id="MSS42469.1"/>
    </source>
</evidence>
<sequence length="91" mass="10674">MSEFWEMTPYELNMAAKGYSRRRKEEEKNLIMQAYLTSRWVWTKDVPIEKILNNLELEVGKEKKVMTDEQMLAQVKALNAMFGGNVKTCNP</sequence>
<reference evidence="1 2" key="1">
    <citation type="submission" date="2019-08" db="EMBL/GenBank/DDBJ databases">
        <title>In-depth cultivation of the pig gut microbiome towards novel bacterial diversity and tailored functional studies.</title>
        <authorList>
            <person name="Wylensek D."/>
            <person name="Hitch T.C.A."/>
            <person name="Clavel T."/>
        </authorList>
    </citation>
    <scope>NUCLEOTIDE SEQUENCE [LARGE SCALE GENOMIC DNA]</scope>
    <source>
        <strain evidence="1 2">Med78-601-WT-4W-RMD-3</strain>
    </source>
</reference>
<name>A0A844FEQ6_9FIRM</name>
<comment type="caution">
    <text evidence="1">The sequence shown here is derived from an EMBL/GenBank/DDBJ whole genome shotgun (WGS) entry which is preliminary data.</text>
</comment>
<dbReference type="AlphaFoldDB" id="A0A844FEQ6"/>
<dbReference type="RefSeq" id="WP_154482258.1">
    <property type="nucleotide sequence ID" value="NZ_VULR01000002.1"/>
</dbReference>
<dbReference type="EMBL" id="VULR01000002">
    <property type="protein sequence ID" value="MSS42469.1"/>
    <property type="molecule type" value="Genomic_DNA"/>
</dbReference>
<gene>
    <name evidence="1" type="ORF">FYJ27_01785</name>
</gene>
<dbReference type="OrthoDB" id="2904428at2"/>
<accession>A0A844FEQ6</accession>